<dbReference type="AlphaFoldDB" id="A0A0A9D9H7"/>
<name>A0A0A9D9H7_ARUDO</name>
<proteinExistence type="predicted"/>
<dbReference type="EMBL" id="GBRH01213439">
    <property type="protein sequence ID" value="JAD84456.1"/>
    <property type="molecule type" value="Transcribed_RNA"/>
</dbReference>
<protein>
    <submittedName>
        <fullName evidence="1">HACL1</fullName>
    </submittedName>
</protein>
<organism evidence="1">
    <name type="scientific">Arundo donax</name>
    <name type="common">Giant reed</name>
    <name type="synonym">Donax arundinaceus</name>
    <dbReference type="NCBI Taxonomy" id="35708"/>
    <lineage>
        <taxon>Eukaryota</taxon>
        <taxon>Viridiplantae</taxon>
        <taxon>Streptophyta</taxon>
        <taxon>Embryophyta</taxon>
        <taxon>Tracheophyta</taxon>
        <taxon>Spermatophyta</taxon>
        <taxon>Magnoliopsida</taxon>
        <taxon>Liliopsida</taxon>
        <taxon>Poales</taxon>
        <taxon>Poaceae</taxon>
        <taxon>PACMAD clade</taxon>
        <taxon>Arundinoideae</taxon>
        <taxon>Arundineae</taxon>
        <taxon>Arundo</taxon>
    </lineage>
</organism>
<sequence>MYLAILTIQMELDISMVSQLWRHIFSIRSSFLATKIANRSSILGGTAILEYIQACWRTLLRMVYQMDI</sequence>
<evidence type="ECO:0000313" key="1">
    <source>
        <dbReference type="EMBL" id="JAD84456.1"/>
    </source>
</evidence>
<accession>A0A0A9D9H7</accession>
<reference evidence="1" key="2">
    <citation type="journal article" date="2015" name="Data Brief">
        <title>Shoot transcriptome of the giant reed, Arundo donax.</title>
        <authorList>
            <person name="Barrero R.A."/>
            <person name="Guerrero F.D."/>
            <person name="Moolhuijzen P."/>
            <person name="Goolsby J.A."/>
            <person name="Tidwell J."/>
            <person name="Bellgard S.E."/>
            <person name="Bellgard M.I."/>
        </authorList>
    </citation>
    <scope>NUCLEOTIDE SEQUENCE</scope>
    <source>
        <tissue evidence="1">Shoot tissue taken approximately 20 cm above the soil surface</tissue>
    </source>
</reference>
<reference evidence="1" key="1">
    <citation type="submission" date="2014-09" db="EMBL/GenBank/DDBJ databases">
        <authorList>
            <person name="Magalhaes I.L.F."/>
            <person name="Oliveira U."/>
            <person name="Santos F.R."/>
            <person name="Vidigal T.H.D.A."/>
            <person name="Brescovit A.D."/>
            <person name="Santos A.J."/>
        </authorList>
    </citation>
    <scope>NUCLEOTIDE SEQUENCE</scope>
    <source>
        <tissue evidence="1">Shoot tissue taken approximately 20 cm above the soil surface</tissue>
    </source>
</reference>